<organism evidence="3 4">
    <name type="scientific">Mycena chlorophos</name>
    <name type="common">Agaric fungus</name>
    <name type="synonym">Agaricus chlorophos</name>
    <dbReference type="NCBI Taxonomy" id="658473"/>
    <lineage>
        <taxon>Eukaryota</taxon>
        <taxon>Fungi</taxon>
        <taxon>Dikarya</taxon>
        <taxon>Basidiomycota</taxon>
        <taxon>Agaricomycotina</taxon>
        <taxon>Agaricomycetes</taxon>
        <taxon>Agaricomycetidae</taxon>
        <taxon>Agaricales</taxon>
        <taxon>Marasmiineae</taxon>
        <taxon>Mycenaceae</taxon>
        <taxon>Mycena</taxon>
    </lineage>
</organism>
<dbReference type="PANTHER" id="PTHR36223">
    <property type="entry name" value="BETA-LACTAMASE-TYPE TRANSPEPTIDASE FOLD DOMAIN CONTAINING PROTEIN"/>
    <property type="match status" value="1"/>
</dbReference>
<accession>A0ABQ0L728</accession>
<name>A0ABQ0L728_MYCCL</name>
<reference evidence="3" key="1">
    <citation type="submission" date="2014-09" db="EMBL/GenBank/DDBJ databases">
        <title>Genome sequence of the luminous mushroom Mycena chlorophos for searching fungal bioluminescence genes.</title>
        <authorList>
            <person name="Tanaka Y."/>
            <person name="Kasuga D."/>
            <person name="Oba Y."/>
            <person name="Hase S."/>
            <person name="Sato K."/>
            <person name="Oba Y."/>
            <person name="Sakakibara Y."/>
        </authorList>
    </citation>
    <scope>NUCLEOTIDE SEQUENCE</scope>
</reference>
<keyword evidence="4" id="KW-1185">Reference proteome</keyword>
<feature type="compositionally biased region" description="Low complexity" evidence="1">
    <location>
        <begin position="207"/>
        <end position="222"/>
    </location>
</feature>
<evidence type="ECO:0000259" key="2">
    <source>
        <dbReference type="Pfam" id="PF25534"/>
    </source>
</evidence>
<evidence type="ECO:0000313" key="3">
    <source>
        <dbReference type="EMBL" id="GAT46888.1"/>
    </source>
</evidence>
<evidence type="ECO:0000313" key="4">
    <source>
        <dbReference type="Proteomes" id="UP000815677"/>
    </source>
</evidence>
<proteinExistence type="predicted"/>
<gene>
    <name evidence="3" type="ORF">MCHLO_04385</name>
</gene>
<dbReference type="PANTHER" id="PTHR36223:SF1">
    <property type="entry name" value="TRANSCRIPTION ELONGATION FACTOR EAF N-TERMINAL DOMAIN-CONTAINING PROTEIN"/>
    <property type="match status" value="1"/>
</dbReference>
<feature type="compositionally biased region" description="Basic and acidic residues" evidence="1">
    <location>
        <begin position="184"/>
        <end position="205"/>
    </location>
</feature>
<dbReference type="Proteomes" id="UP000815677">
    <property type="component" value="Unassembled WGS sequence"/>
</dbReference>
<feature type="domain" description="DUF7918" evidence="2">
    <location>
        <begin position="10"/>
        <end position="125"/>
    </location>
</feature>
<protein>
    <recommendedName>
        <fullName evidence="2">DUF7918 domain-containing protein</fullName>
    </recommendedName>
</protein>
<feature type="compositionally biased region" description="Basic and acidic residues" evidence="1">
    <location>
        <begin position="227"/>
        <end position="251"/>
    </location>
</feature>
<dbReference type="EMBL" id="DF842913">
    <property type="protein sequence ID" value="GAT46888.1"/>
    <property type="molecule type" value="Genomic_DNA"/>
</dbReference>
<evidence type="ECO:0000256" key="1">
    <source>
        <dbReference type="SAM" id="MobiDB-lite"/>
    </source>
</evidence>
<dbReference type="InterPro" id="IPR057678">
    <property type="entry name" value="DUF7918"/>
</dbReference>
<dbReference type="Pfam" id="PF25534">
    <property type="entry name" value="DUF7918"/>
    <property type="match status" value="1"/>
</dbReference>
<feature type="region of interest" description="Disordered" evidence="1">
    <location>
        <begin position="179"/>
        <end position="263"/>
    </location>
</feature>
<sequence length="263" mass="28487">MPQHNGFHAWISIDGQPSPEYSVEVSEDGTNVTCWVASELGKQFSVNWVNKTYYGITGTSGDLSLDGTKAGGKVLYVHDIGKQMEFRGVRDGADIRPFVFSSLELSDDDELLGGPSLPDLGLITLKINPQVGLGNAEPAPPRGAGVWITPAGPAVVTFSWKYRPLDILRANDIAPAAASTTLKRKAEDEGSRPAKEVRAKTEKAVLKNQSNVSASQSSSNSSKKPRVKNERHDAIDLTELRTGKVQTERPRQTYAKGQVIDLT</sequence>